<dbReference type="CDD" id="cd01879">
    <property type="entry name" value="FeoB"/>
    <property type="match status" value="1"/>
</dbReference>
<dbReference type="Pfam" id="PF07670">
    <property type="entry name" value="Gate"/>
    <property type="match status" value="2"/>
</dbReference>
<dbReference type="Pfam" id="PF07664">
    <property type="entry name" value="FeoB_C"/>
    <property type="match status" value="1"/>
</dbReference>
<dbReference type="EMBL" id="JAGEVF010000001">
    <property type="protein sequence ID" value="MBO3115132.1"/>
    <property type="molecule type" value="Genomic_DNA"/>
</dbReference>
<evidence type="ECO:0000256" key="10">
    <source>
        <dbReference type="ARBA" id="ARBA00023134"/>
    </source>
</evidence>
<dbReference type="NCBIfam" id="TIGR00437">
    <property type="entry name" value="feoB"/>
    <property type="match status" value="1"/>
</dbReference>
<keyword evidence="3" id="KW-1003">Cell membrane</keyword>
<dbReference type="Proteomes" id="UP000676776">
    <property type="component" value="Unassembled WGS sequence"/>
</dbReference>
<proteinExistence type="inferred from homology"/>
<feature type="transmembrane region" description="Helical" evidence="13">
    <location>
        <begin position="413"/>
        <end position="439"/>
    </location>
</feature>
<accession>A0ABS3SXB0</accession>
<dbReference type="PANTHER" id="PTHR43185">
    <property type="entry name" value="FERROUS IRON TRANSPORT PROTEIN B"/>
    <property type="match status" value="1"/>
</dbReference>
<evidence type="ECO:0000256" key="3">
    <source>
        <dbReference type="ARBA" id="ARBA00022475"/>
    </source>
</evidence>
<dbReference type="Pfam" id="PF02421">
    <property type="entry name" value="FeoB_N"/>
    <property type="match status" value="1"/>
</dbReference>
<keyword evidence="5 13" id="KW-0812">Transmembrane</keyword>
<feature type="transmembrane region" description="Helical" evidence="13">
    <location>
        <begin position="379"/>
        <end position="401"/>
    </location>
</feature>
<keyword evidence="16" id="KW-1185">Reference proteome</keyword>
<evidence type="ECO:0000256" key="8">
    <source>
        <dbReference type="ARBA" id="ARBA00023004"/>
    </source>
</evidence>
<organism evidence="15 16">
    <name type="scientific">Winogradskyella pelagia</name>
    <dbReference type="NCBI Taxonomy" id="2819984"/>
    <lineage>
        <taxon>Bacteria</taxon>
        <taxon>Pseudomonadati</taxon>
        <taxon>Bacteroidota</taxon>
        <taxon>Flavobacteriia</taxon>
        <taxon>Flavobacteriales</taxon>
        <taxon>Flavobacteriaceae</taxon>
        <taxon>Winogradskyella</taxon>
    </lineage>
</organism>
<reference evidence="15 16" key="1">
    <citation type="submission" date="2021-03" db="EMBL/GenBank/DDBJ databases">
        <title>Winogradskyella sp. nov., isolated from costal sediment.</title>
        <authorList>
            <person name="Gao C."/>
        </authorList>
    </citation>
    <scope>NUCLEOTIDE SEQUENCE [LARGE SCALE GENOMIC DNA]</scope>
    <source>
        <strain evidence="15 16">DF17</strain>
    </source>
</reference>
<feature type="transmembrane region" description="Helical" evidence="13">
    <location>
        <begin position="677"/>
        <end position="698"/>
    </location>
</feature>
<comment type="similarity">
    <text evidence="13">Belongs to the TRAFAC class TrmE-Era-EngA-EngB-Septin-like GTPase superfamily. FeoB GTPase (TC 9.A.8) family.</text>
</comment>
<feature type="transmembrane region" description="Helical" evidence="13">
    <location>
        <begin position="636"/>
        <end position="656"/>
    </location>
</feature>
<keyword evidence="9" id="KW-0406">Ion transport</keyword>
<dbReference type="InterPro" id="IPR003373">
    <property type="entry name" value="Fe2_transport_prot-B"/>
</dbReference>
<dbReference type="PANTHER" id="PTHR43185:SF1">
    <property type="entry name" value="FE(2+) TRANSPORTER FEOB"/>
    <property type="match status" value="1"/>
</dbReference>
<evidence type="ECO:0000313" key="16">
    <source>
        <dbReference type="Proteomes" id="UP000676776"/>
    </source>
</evidence>
<keyword evidence="7 13" id="KW-1133">Transmembrane helix</keyword>
<dbReference type="PRINTS" id="PR00326">
    <property type="entry name" value="GTP1OBG"/>
</dbReference>
<keyword evidence="11 13" id="KW-0472">Membrane</keyword>
<evidence type="ECO:0000256" key="11">
    <source>
        <dbReference type="ARBA" id="ARBA00023136"/>
    </source>
</evidence>
<dbReference type="InterPro" id="IPR011642">
    <property type="entry name" value="Gate_dom"/>
</dbReference>
<gene>
    <name evidence="15" type="primary">feoB</name>
    <name evidence="15" type="ORF">J4050_00140</name>
</gene>
<sequence length="699" mass="77866">MSKQINVALIGNPNTGKTSVFNALTGLNQKVGNYPGITVEKKEGVCKLTRNLKAHIIDLPGTYSLNASSLDENVVIELLLNKNDKDFPDVAVVVSEVENLKRNLLLFTQIKDLEIPAILVINMSDRMAYKGISLDIDYLEEQLQTKIALLSTRKNKGIDNLKQIITNYKALNTTPCLDASVIDKDYFNSLKKTFPNQLLYKLWLVITQDVNFGKVSKNDYDAIADFKTKSATELKRLQQKETIKRYQFINDTLKKGQSIDTKNAKDIRIKLDRILTHKVWGYLIFGVILLTIFQAIYDWSSVPMDFIDSTFASLSEWTKTVLPEGLFTSLLAEGIIPGLGGIVIFIPQIAFLFLFISVLEESGYMSRVVFLMDRIMRRFGLSGKSVVPLISGTACAIPAIMATRNIESWKERLITILVTPFTTCSARLPVYLIIIALVIPEGRFLGLSYQALTLMLLYLLGFATAVGSAYLLNKVLKIKSKSFFVIEMPNYKVPLLKNVALTVVEKTKAFVFGAGKIILAISIVLWFLASFGPGDNFNNAEAIVSEAWSNEQITEEELEQKIASHKLEHSFIGLTGRAIEPAIRPLGYDWKIGIAIVSSFAAREVFVGTLATIYSVGSDEEETIKNRMAGEVNPILGGPLFNLASGISLLLFYAFAMQCMSTLAIVKRETNSWKWPILQLVIMSAFAYLVALAAYQILK</sequence>
<evidence type="ECO:0000256" key="7">
    <source>
        <dbReference type="ARBA" id="ARBA00022989"/>
    </source>
</evidence>
<keyword evidence="8 13" id="KW-0408">Iron</keyword>
<keyword evidence="2 13" id="KW-0813">Transport</keyword>
<feature type="transmembrane region" description="Helical" evidence="13">
    <location>
        <begin position="509"/>
        <end position="529"/>
    </location>
</feature>
<dbReference type="RefSeq" id="WP_208151914.1">
    <property type="nucleotide sequence ID" value="NZ_JAGEVF010000001.1"/>
</dbReference>
<evidence type="ECO:0000256" key="9">
    <source>
        <dbReference type="ARBA" id="ARBA00023065"/>
    </source>
</evidence>
<name>A0ABS3SXB0_9FLAO</name>
<feature type="transmembrane region" description="Helical" evidence="13">
    <location>
        <begin position="335"/>
        <end position="359"/>
    </location>
</feature>
<dbReference type="Gene3D" id="3.40.50.300">
    <property type="entry name" value="P-loop containing nucleotide triphosphate hydrolases"/>
    <property type="match status" value="1"/>
</dbReference>
<evidence type="ECO:0000256" key="4">
    <source>
        <dbReference type="ARBA" id="ARBA00022496"/>
    </source>
</evidence>
<evidence type="ECO:0000256" key="1">
    <source>
        <dbReference type="ARBA" id="ARBA00004651"/>
    </source>
</evidence>
<dbReference type="InterPro" id="IPR011640">
    <property type="entry name" value="Fe2_transport_prot_B_C"/>
</dbReference>
<feature type="domain" description="FeoB-type G" evidence="14">
    <location>
        <begin position="4"/>
        <end position="171"/>
    </location>
</feature>
<dbReference type="InterPro" id="IPR006073">
    <property type="entry name" value="GTP-bd"/>
</dbReference>
<dbReference type="InterPro" id="IPR027417">
    <property type="entry name" value="P-loop_NTPase"/>
</dbReference>
<evidence type="ECO:0000313" key="15">
    <source>
        <dbReference type="EMBL" id="MBO3115132.1"/>
    </source>
</evidence>
<dbReference type="PROSITE" id="PS51711">
    <property type="entry name" value="G_FEOB"/>
    <property type="match status" value="1"/>
</dbReference>
<comment type="caution">
    <text evidence="15">The sequence shown here is derived from an EMBL/GenBank/DDBJ whole genome shotgun (WGS) entry which is preliminary data.</text>
</comment>
<keyword evidence="4 13" id="KW-0410">Iron transport</keyword>
<feature type="transmembrane region" description="Helical" evidence="13">
    <location>
        <begin position="279"/>
        <end position="297"/>
    </location>
</feature>
<evidence type="ECO:0000256" key="2">
    <source>
        <dbReference type="ARBA" id="ARBA00022448"/>
    </source>
</evidence>
<evidence type="ECO:0000256" key="5">
    <source>
        <dbReference type="ARBA" id="ARBA00022692"/>
    </source>
</evidence>
<feature type="transmembrane region" description="Helical" evidence="13">
    <location>
        <begin position="451"/>
        <end position="472"/>
    </location>
</feature>
<keyword evidence="6" id="KW-0547">Nucleotide-binding</keyword>
<keyword evidence="10 13" id="KW-0342">GTP-binding</keyword>
<protein>
    <recommendedName>
        <fullName evidence="12 13">Ferrous iron transport protein B</fullName>
    </recommendedName>
</protein>
<comment type="subcellular location">
    <subcellularLocation>
        <location evidence="13">Cell inner membrane</location>
        <topology evidence="13">Multi-pass membrane protein</topology>
    </subcellularLocation>
    <subcellularLocation>
        <location evidence="1">Cell membrane</location>
        <topology evidence="1">Multi-pass membrane protein</topology>
    </subcellularLocation>
</comment>
<evidence type="ECO:0000256" key="12">
    <source>
        <dbReference type="NCBIfam" id="TIGR00437"/>
    </source>
</evidence>
<dbReference type="InterPro" id="IPR030389">
    <property type="entry name" value="G_FEOB_dom"/>
</dbReference>
<dbReference type="SUPFAM" id="SSF52540">
    <property type="entry name" value="P-loop containing nucleoside triphosphate hydrolases"/>
    <property type="match status" value="1"/>
</dbReference>
<dbReference type="InterPro" id="IPR050860">
    <property type="entry name" value="FeoB_GTPase"/>
</dbReference>
<evidence type="ECO:0000256" key="13">
    <source>
        <dbReference type="RuleBase" id="RU362098"/>
    </source>
</evidence>
<comment type="function">
    <text evidence="13">Probable transporter of a GTP-driven Fe(2+) uptake system.</text>
</comment>
<evidence type="ECO:0000259" key="14">
    <source>
        <dbReference type="PROSITE" id="PS51711"/>
    </source>
</evidence>
<evidence type="ECO:0000256" key="6">
    <source>
        <dbReference type="ARBA" id="ARBA00022741"/>
    </source>
</evidence>